<name>A0ABN5VZT5_9ACTN</name>
<reference evidence="1 2" key="1">
    <citation type="journal article" date="2010" name="ChemBioChem">
        <title>Cloning and characterization of the biosynthetic gene cluster of 16-membered macrolide antibiotic FD-891: involvement of a dual functional cytochrome P450 monooxygenase catalyzing epoxidation and hydroxylation.</title>
        <authorList>
            <person name="Kudo F."/>
            <person name="Motegi A."/>
            <person name="Mizoue K."/>
            <person name="Eguchi T."/>
        </authorList>
    </citation>
    <scope>NUCLEOTIDE SEQUENCE [LARGE SCALE GENOMIC DNA]</scope>
    <source>
        <strain evidence="1 2">A-8890</strain>
    </source>
</reference>
<accession>A0ABN5VZT5</accession>
<reference evidence="1 2" key="2">
    <citation type="journal article" date="2023" name="ChemBioChem">
        <title>Acyltransferase Domain Exchange between Two Independent Type I Polyketide Synthases in the Same Producer Strain of Macrolide Antibiotics.</title>
        <authorList>
            <person name="Kudo F."/>
            <person name="Kishikawa K."/>
            <person name="Tsuboi K."/>
            <person name="Kido T."/>
            <person name="Usui T."/>
            <person name="Hashimoto J."/>
            <person name="Shin-Ya K."/>
            <person name="Miyanaga A."/>
            <person name="Eguchi T."/>
        </authorList>
    </citation>
    <scope>NUCLEOTIDE SEQUENCE [LARGE SCALE GENOMIC DNA]</scope>
    <source>
        <strain evidence="1 2">A-8890</strain>
    </source>
</reference>
<proteinExistence type="predicted"/>
<evidence type="ECO:0000313" key="1">
    <source>
        <dbReference type="EMBL" id="BBC38934.1"/>
    </source>
</evidence>
<organism evidence="1 2">
    <name type="scientific">Streptomyces graminofaciens</name>
    <dbReference type="NCBI Taxonomy" id="68212"/>
    <lineage>
        <taxon>Bacteria</taxon>
        <taxon>Bacillati</taxon>
        <taxon>Actinomycetota</taxon>
        <taxon>Actinomycetes</taxon>
        <taxon>Kitasatosporales</taxon>
        <taxon>Streptomycetaceae</taxon>
        <taxon>Streptomyces</taxon>
    </lineage>
</organism>
<gene>
    <name evidence="1" type="ORF">SGFS_102280</name>
</gene>
<dbReference type="EMBL" id="AP018448">
    <property type="protein sequence ID" value="BBC38934.1"/>
    <property type="molecule type" value="Genomic_DNA"/>
</dbReference>
<evidence type="ECO:0000313" key="2">
    <source>
        <dbReference type="Proteomes" id="UP001321542"/>
    </source>
</evidence>
<dbReference type="Proteomes" id="UP001321542">
    <property type="component" value="Chromosome"/>
</dbReference>
<dbReference type="RefSeq" id="WP_286259486.1">
    <property type="nucleotide sequence ID" value="NZ_AP018448.1"/>
</dbReference>
<sequence>MTWSRTDLTGAVAGGRTLEVVCDESGSDGENLTTGNTDVFAHASVHLSVESASGHMREIRSRIRSPAEEYKANHLLREKHRSVLVWFLGTAGPIHGTAHVHLTEKPFFVVDRVMALLTDEDPAAALALHRQGRTLFGAEPWREFLESSNEVLRTRRNEETDSPVDAFFRTVDALRGAPAVEPVAGILDLLARARPRADAHRARIDDSPELFPVLDPLIPAIGHTAAYWRRSGLPVTLVHDRQNMLTDERIARIEQEARLAGLRLVAARSDPRVLLADFLAGAARKIASDELGGRGDAELTTLLRPYVGASSIWGDERSWAALSPHTCHSGNRSP</sequence>
<protein>
    <recommendedName>
        <fullName evidence="3">DUF3800 domain-containing protein</fullName>
    </recommendedName>
</protein>
<keyword evidence="2" id="KW-1185">Reference proteome</keyword>
<evidence type="ECO:0008006" key="3">
    <source>
        <dbReference type="Google" id="ProtNLM"/>
    </source>
</evidence>